<evidence type="ECO:0000313" key="4">
    <source>
        <dbReference type="Proteomes" id="UP001501326"/>
    </source>
</evidence>
<gene>
    <name evidence="3" type="ORF">GCM10009867_26870</name>
</gene>
<dbReference type="SUPFAM" id="SSF53335">
    <property type="entry name" value="S-adenosyl-L-methionine-dependent methyltransferases"/>
    <property type="match status" value="1"/>
</dbReference>
<dbReference type="Gene3D" id="3.40.50.150">
    <property type="entry name" value="Vaccinia Virus protein VP39"/>
    <property type="match status" value="1"/>
</dbReference>
<dbReference type="InterPro" id="IPR029063">
    <property type="entry name" value="SAM-dependent_MTases_sf"/>
</dbReference>
<protein>
    <submittedName>
        <fullName evidence="3">Fused MFS/spermidine synthase</fullName>
    </submittedName>
</protein>
<keyword evidence="1" id="KW-0620">Polyamine biosynthesis</keyword>
<organism evidence="3 4">
    <name type="scientific">Pedococcus aerophilus</name>
    <dbReference type="NCBI Taxonomy" id="436356"/>
    <lineage>
        <taxon>Bacteria</taxon>
        <taxon>Bacillati</taxon>
        <taxon>Actinomycetota</taxon>
        <taxon>Actinomycetes</taxon>
        <taxon>Micrococcales</taxon>
        <taxon>Intrasporangiaceae</taxon>
        <taxon>Pedococcus</taxon>
    </lineage>
</organism>
<feature type="region of interest" description="Disordered" evidence="2">
    <location>
        <begin position="1"/>
        <end position="29"/>
    </location>
</feature>
<dbReference type="NCBIfam" id="NF037959">
    <property type="entry name" value="MFS_SpdSyn"/>
    <property type="match status" value="1"/>
</dbReference>
<proteinExistence type="predicted"/>
<evidence type="ECO:0000256" key="2">
    <source>
        <dbReference type="SAM" id="MobiDB-lite"/>
    </source>
</evidence>
<evidence type="ECO:0000313" key="3">
    <source>
        <dbReference type="EMBL" id="GAA2737877.1"/>
    </source>
</evidence>
<dbReference type="Proteomes" id="UP001501326">
    <property type="component" value="Unassembled WGS sequence"/>
</dbReference>
<dbReference type="EMBL" id="BAAARN010000003">
    <property type="protein sequence ID" value="GAA2737877.1"/>
    <property type="molecule type" value="Genomic_DNA"/>
</dbReference>
<keyword evidence="4" id="KW-1185">Reference proteome</keyword>
<comment type="caution">
    <text evidence="3">The sequence shown here is derived from an EMBL/GenBank/DDBJ whole genome shotgun (WGS) entry which is preliminary data.</text>
</comment>
<sequence length="289" mass="30713">MAARDRGKRRKGSAADDAPDDDAASPVEFVDDGTGGTVVMIDGHPQSYVQLDDPRLLVFEYVQFLAAVADVLPDGPVAATHVGGAGLTLPRYLAHTRPGSPQIVLEPAEAVTAAVRERLPLPRGHRIRVRPVDGRTGLATLADDSADLVVVDAYAAGRVPAELTSTQWFTDVARVLRPDGLLSMNTADEPHRRHLARLHATIASVLPHTAAIATSEVRKGRRFGNTVLVASAQPLPLPALTRRVAMTAFSATLLHGPALATALGSAQVFTDDDAQPSPEPPKVEGWRIR</sequence>
<dbReference type="PANTHER" id="PTHR43317:SF1">
    <property type="entry name" value="THERMOSPERMINE SYNTHASE ACAULIS5"/>
    <property type="match status" value="1"/>
</dbReference>
<reference evidence="4" key="1">
    <citation type="journal article" date="2019" name="Int. J. Syst. Evol. Microbiol.">
        <title>The Global Catalogue of Microorganisms (GCM) 10K type strain sequencing project: providing services to taxonomists for standard genome sequencing and annotation.</title>
        <authorList>
            <consortium name="The Broad Institute Genomics Platform"/>
            <consortium name="The Broad Institute Genome Sequencing Center for Infectious Disease"/>
            <person name="Wu L."/>
            <person name="Ma J."/>
        </authorList>
    </citation>
    <scope>NUCLEOTIDE SEQUENCE [LARGE SCALE GENOMIC DNA]</scope>
    <source>
        <strain evidence="4">JCM 16378</strain>
    </source>
</reference>
<accession>A0ABP6H7A4</accession>
<evidence type="ECO:0000256" key="1">
    <source>
        <dbReference type="ARBA" id="ARBA00023115"/>
    </source>
</evidence>
<feature type="region of interest" description="Disordered" evidence="2">
    <location>
        <begin position="270"/>
        <end position="289"/>
    </location>
</feature>
<feature type="compositionally biased region" description="Basic residues" evidence="2">
    <location>
        <begin position="1"/>
        <end position="12"/>
    </location>
</feature>
<dbReference type="PANTHER" id="PTHR43317">
    <property type="entry name" value="THERMOSPERMINE SYNTHASE ACAULIS5"/>
    <property type="match status" value="1"/>
</dbReference>
<dbReference type="RefSeq" id="WP_344194270.1">
    <property type="nucleotide sequence ID" value="NZ_BAAARN010000003.1"/>
</dbReference>
<name>A0ABP6H7A4_9MICO</name>